<feature type="transmembrane region" description="Helical" evidence="1">
    <location>
        <begin position="216"/>
        <end position="238"/>
    </location>
</feature>
<dbReference type="EMBL" id="LCOQ01000003">
    <property type="protein sequence ID" value="KKU81061.1"/>
    <property type="molecule type" value="Genomic_DNA"/>
</dbReference>
<keyword evidence="1" id="KW-1133">Transmembrane helix</keyword>
<gene>
    <name evidence="2" type="ORF">UY08_C0003G0012</name>
</gene>
<feature type="transmembrane region" description="Helical" evidence="1">
    <location>
        <begin position="158"/>
        <end position="178"/>
    </location>
</feature>
<protein>
    <submittedName>
        <fullName evidence="2">Uncharacterized protein</fullName>
    </submittedName>
</protein>
<sequence>MPLNLEFTTIIMIMLVAAVAAYPLSFMHNRKIGYVSLLQVFYLVILPGVVFNVIFGEMLDIIKRPLNADTFLNDKVISVLLMLSLLYTYGGIAIHTLTKTMSRYFRDEEKQGEAWLVNEMFHLGFAHNLIYSGAVLSGTFFALLELNHVSPYGPENGIIISILNGLFIGIATVLGLLFFKAERSWKSLRFFFAAFWIALVITAYAAKPYFHELRQYPLMLTMLVAFSILLVVNLFIYLKRVKGHLRILFRFPSWLLKKIK</sequence>
<reference evidence="2 3" key="1">
    <citation type="journal article" date="2015" name="Nature">
        <title>rRNA introns, odd ribosomes, and small enigmatic genomes across a large radiation of phyla.</title>
        <authorList>
            <person name="Brown C.T."/>
            <person name="Hug L.A."/>
            <person name="Thomas B.C."/>
            <person name="Sharon I."/>
            <person name="Castelle C.J."/>
            <person name="Singh A."/>
            <person name="Wilkins M.J."/>
            <person name="Williams K.H."/>
            <person name="Banfield J.F."/>
        </authorList>
    </citation>
    <scope>NUCLEOTIDE SEQUENCE [LARGE SCALE GENOMIC DNA]</scope>
</reference>
<keyword evidence="1" id="KW-0472">Membrane</keyword>
<keyword evidence="1" id="KW-0812">Transmembrane</keyword>
<proteinExistence type="predicted"/>
<accession>A0A0G1TH09</accession>
<evidence type="ECO:0000313" key="2">
    <source>
        <dbReference type="EMBL" id="KKU81061.1"/>
    </source>
</evidence>
<dbReference type="Proteomes" id="UP000034212">
    <property type="component" value="Unassembled WGS sequence"/>
</dbReference>
<feature type="transmembrane region" description="Helical" evidence="1">
    <location>
        <begin position="190"/>
        <end position="210"/>
    </location>
</feature>
<organism evidence="2 3">
    <name type="scientific">Candidatus Gottesmanbacteria bacterium GW2011_GWA1_47_8</name>
    <dbReference type="NCBI Taxonomy" id="1618438"/>
    <lineage>
        <taxon>Bacteria</taxon>
        <taxon>Candidatus Gottesmaniibacteriota</taxon>
    </lineage>
</organism>
<name>A0A0G1TH09_9BACT</name>
<comment type="caution">
    <text evidence="2">The sequence shown here is derived from an EMBL/GenBank/DDBJ whole genome shotgun (WGS) entry which is preliminary data.</text>
</comment>
<dbReference type="AlphaFoldDB" id="A0A0G1TH09"/>
<evidence type="ECO:0000313" key="3">
    <source>
        <dbReference type="Proteomes" id="UP000034212"/>
    </source>
</evidence>
<feature type="transmembrane region" description="Helical" evidence="1">
    <location>
        <begin position="6"/>
        <end position="25"/>
    </location>
</feature>
<evidence type="ECO:0000256" key="1">
    <source>
        <dbReference type="SAM" id="Phobius"/>
    </source>
</evidence>
<feature type="transmembrane region" description="Helical" evidence="1">
    <location>
        <begin position="76"/>
        <end position="97"/>
    </location>
</feature>
<feature type="transmembrane region" description="Helical" evidence="1">
    <location>
        <begin position="32"/>
        <end position="56"/>
    </location>
</feature>
<feature type="transmembrane region" description="Helical" evidence="1">
    <location>
        <begin position="129"/>
        <end position="146"/>
    </location>
</feature>